<dbReference type="EMBL" id="JACIER010000011">
    <property type="protein sequence ID" value="MBB4044967.1"/>
    <property type="molecule type" value="Genomic_DNA"/>
</dbReference>
<keyword evidence="3 11" id="KW-1134">Transmembrane beta strand</keyword>
<dbReference type="Pfam" id="PF13715">
    <property type="entry name" value="CarbopepD_reg_2"/>
    <property type="match status" value="1"/>
</dbReference>
<dbReference type="NCBIfam" id="TIGR04056">
    <property type="entry name" value="OMP_RagA_SusC"/>
    <property type="match status" value="1"/>
</dbReference>
<evidence type="ECO:0000256" key="5">
    <source>
        <dbReference type="ARBA" id="ARBA00022692"/>
    </source>
</evidence>
<evidence type="ECO:0000256" key="8">
    <source>
        <dbReference type="ARBA" id="ARBA00023077"/>
    </source>
</evidence>
<dbReference type="Proteomes" id="UP000560658">
    <property type="component" value="Unassembled WGS sequence"/>
</dbReference>
<sequence length="1109" mass="122526">MKLKQNFKAFLLVFLCTLSVLPLMADVQKEVRGTVLEADGRTPLIGATVLLKGTKVGTVTDMEGKFVLNLTGDNHVLTFQSVGFVKQEIPLKGRTNLTIIMQESTVELEGVVVTALGLTREQKSLGYSVTKVDNAALTSTVSGNWLNAMNGKVAGLTLDQAGTGPAGSLRVTLRGDQSLNYGNNEALFVVDGIPVSSGTTAIGSGSNYANGDAPVDFGNGAGDLNPEDIESVTVLKGPGATALYGSRAANGAIVITTKSGRKDKGIGVTVNSSVTFERAGYFPDFQTEYGSGADMGTSPYAFWTLTGEQAPDGVAVSRNISRYAFGEKFDASKLRYQYNSKNWDTGTFEKTPWVYQDDWYTGLFQTGTTFNNTVTIDGSNGKGTSTRLSITDSRNSWILPNTGFQRQSVSLSFNTEINKYIKLNAKVNYNHKGSDNLPVSGYDETSPMYALVWGYNSNSINDWKNEYFQGRFNATNYNNTVGDNGNSLVFPSASSYNPYRTLYEELNSVDKDRVFGTLGLTFQLWKGLSLDVHSGLDLNDEFRTQRKPYYVADSPKGMYREQTIRTYEYNTDFLLRYVNNSWLDNRLGFTAAFGGNNMQNKYFTNRITLEQLSEEGVYNVNNSPANSIPKPYNYRSKKIVNSFYGFVSASWQDTYFLDVTARNDWSSTLASGNWSYFYPSVSTSILLDRVLNLRERASWVDMLKLRLSWANVGNDTSPYSLYDSYSNTDYSGGYTLPGSIANYLIKPENVESWEAGLEGHFLHNRVSFDLAVYKSSTTDQIVNATIDQITGASSKKINAGEIQNKGIEVSAHFVPVRTRDFEWSFDVNWAKNWNKLVSLQDGWDPSEPLQTDMGTTIGSRVYVYSYIGKEMNVIYGKGYQRAPEGSFYLDDNGNKIDCSGMKLVDAATGYPLLDTSPDRKIGKVNPDWKGGMTQRFSYKGLTLAASFTGQLGGKAYSVTNFSLSYQGKLKNSLPGRYDGLVVGGVNAVKASDGSVTYSKNATVTSNIQTYYNAYVWTRDNVEENTFDTSFLKLKEVRLDYRLPAKLCARTGFLQGAEVGVYATNLFCITSFPQYDPETGMLDGTNIHKGIEAMAYPMTRTYGLNVKLSF</sequence>
<dbReference type="InterPro" id="IPR023997">
    <property type="entry name" value="TonB-dep_OMP_SusC/RagA_CS"/>
</dbReference>
<evidence type="ECO:0000256" key="4">
    <source>
        <dbReference type="ARBA" id="ARBA00022496"/>
    </source>
</evidence>
<keyword evidence="9 11" id="KW-0472">Membrane</keyword>
<organism evidence="14 15">
    <name type="scientific">Bacteroides reticulotermitis</name>
    <dbReference type="NCBI Taxonomy" id="1133319"/>
    <lineage>
        <taxon>Bacteria</taxon>
        <taxon>Pseudomonadati</taxon>
        <taxon>Bacteroidota</taxon>
        <taxon>Bacteroidia</taxon>
        <taxon>Bacteroidales</taxon>
        <taxon>Bacteroidaceae</taxon>
        <taxon>Bacteroides</taxon>
    </lineage>
</organism>
<keyword evidence="4" id="KW-0410">Iron transport</keyword>
<evidence type="ECO:0000256" key="11">
    <source>
        <dbReference type="PROSITE-ProRule" id="PRU01360"/>
    </source>
</evidence>
<evidence type="ECO:0000256" key="3">
    <source>
        <dbReference type="ARBA" id="ARBA00022452"/>
    </source>
</evidence>
<keyword evidence="7" id="KW-0406">Ion transport</keyword>
<keyword evidence="2 11" id="KW-0813">Transport</keyword>
<comment type="similarity">
    <text evidence="11">Belongs to the TonB-dependent receptor family.</text>
</comment>
<keyword evidence="5 11" id="KW-0812">Transmembrane</keyword>
<dbReference type="Gene3D" id="2.170.130.10">
    <property type="entry name" value="TonB-dependent receptor, plug domain"/>
    <property type="match status" value="1"/>
</dbReference>
<dbReference type="InterPro" id="IPR036942">
    <property type="entry name" value="Beta-barrel_TonB_sf"/>
</dbReference>
<feature type="signal peptide" evidence="12">
    <location>
        <begin position="1"/>
        <end position="25"/>
    </location>
</feature>
<dbReference type="InterPro" id="IPR039426">
    <property type="entry name" value="TonB-dep_rcpt-like"/>
</dbReference>
<evidence type="ECO:0000256" key="7">
    <source>
        <dbReference type="ARBA" id="ARBA00023065"/>
    </source>
</evidence>
<dbReference type="GO" id="GO:0009279">
    <property type="term" value="C:cell outer membrane"/>
    <property type="evidence" value="ECO:0007669"/>
    <property type="project" value="UniProtKB-SubCell"/>
</dbReference>
<dbReference type="SUPFAM" id="SSF49464">
    <property type="entry name" value="Carboxypeptidase regulatory domain-like"/>
    <property type="match status" value="1"/>
</dbReference>
<dbReference type="NCBIfam" id="TIGR04057">
    <property type="entry name" value="SusC_RagA_signa"/>
    <property type="match status" value="1"/>
</dbReference>
<dbReference type="InterPro" id="IPR008969">
    <property type="entry name" value="CarboxyPept-like_regulatory"/>
</dbReference>
<dbReference type="GO" id="GO:0006826">
    <property type="term" value="P:iron ion transport"/>
    <property type="evidence" value="ECO:0007669"/>
    <property type="project" value="UniProtKB-KW"/>
</dbReference>
<comment type="caution">
    <text evidence="14">The sequence shown here is derived from an EMBL/GenBank/DDBJ whole genome shotgun (WGS) entry which is preliminary data.</text>
</comment>
<dbReference type="InterPro" id="IPR037066">
    <property type="entry name" value="Plug_dom_sf"/>
</dbReference>
<evidence type="ECO:0000256" key="10">
    <source>
        <dbReference type="ARBA" id="ARBA00023237"/>
    </source>
</evidence>
<evidence type="ECO:0000256" key="9">
    <source>
        <dbReference type="ARBA" id="ARBA00023136"/>
    </source>
</evidence>
<dbReference type="PROSITE" id="PS52016">
    <property type="entry name" value="TONB_DEPENDENT_REC_3"/>
    <property type="match status" value="1"/>
</dbReference>
<dbReference type="InterPro" id="IPR012910">
    <property type="entry name" value="Plug_dom"/>
</dbReference>
<keyword evidence="12" id="KW-0732">Signal</keyword>
<evidence type="ECO:0000256" key="6">
    <source>
        <dbReference type="ARBA" id="ARBA00023004"/>
    </source>
</evidence>
<evidence type="ECO:0000256" key="2">
    <source>
        <dbReference type="ARBA" id="ARBA00022448"/>
    </source>
</evidence>
<dbReference type="Pfam" id="PF07715">
    <property type="entry name" value="Plug"/>
    <property type="match status" value="1"/>
</dbReference>
<dbReference type="SUPFAM" id="SSF56935">
    <property type="entry name" value="Porins"/>
    <property type="match status" value="1"/>
</dbReference>
<evidence type="ECO:0000313" key="14">
    <source>
        <dbReference type="EMBL" id="MBB4044967.1"/>
    </source>
</evidence>
<dbReference type="Gene3D" id="2.40.170.20">
    <property type="entry name" value="TonB-dependent receptor, beta-barrel domain"/>
    <property type="match status" value="1"/>
</dbReference>
<dbReference type="PANTHER" id="PTHR32552:SF81">
    <property type="entry name" value="TONB-DEPENDENT OUTER MEMBRANE RECEPTOR"/>
    <property type="match status" value="1"/>
</dbReference>
<gene>
    <name evidence="14" type="ORF">GGR06_002769</name>
</gene>
<proteinExistence type="inferred from homology"/>
<keyword evidence="8" id="KW-0798">TonB box</keyword>
<evidence type="ECO:0000313" key="15">
    <source>
        <dbReference type="Proteomes" id="UP000560658"/>
    </source>
</evidence>
<dbReference type="AlphaFoldDB" id="A0A840CXY9"/>
<dbReference type="InterPro" id="IPR023996">
    <property type="entry name" value="TonB-dep_OMP_SusC/RagA"/>
</dbReference>
<accession>A0A840CXY9</accession>
<keyword evidence="15" id="KW-1185">Reference proteome</keyword>
<evidence type="ECO:0000256" key="12">
    <source>
        <dbReference type="SAM" id="SignalP"/>
    </source>
</evidence>
<evidence type="ECO:0000259" key="13">
    <source>
        <dbReference type="Pfam" id="PF07715"/>
    </source>
</evidence>
<feature type="chain" id="PRO_5032586427" evidence="12">
    <location>
        <begin position="26"/>
        <end position="1109"/>
    </location>
</feature>
<feature type="domain" description="TonB-dependent receptor plug" evidence="13">
    <location>
        <begin position="122"/>
        <end position="252"/>
    </location>
</feature>
<dbReference type="PANTHER" id="PTHR32552">
    <property type="entry name" value="FERRICHROME IRON RECEPTOR-RELATED"/>
    <property type="match status" value="1"/>
</dbReference>
<evidence type="ECO:0000256" key="1">
    <source>
        <dbReference type="ARBA" id="ARBA00004571"/>
    </source>
</evidence>
<dbReference type="RefSeq" id="WP_044160703.1">
    <property type="nucleotide sequence ID" value="NZ_JACIER010000011.1"/>
</dbReference>
<protein>
    <submittedName>
        <fullName evidence="14">TonB-linked SusC/RagA family outer membrane protein</fullName>
    </submittedName>
</protein>
<dbReference type="Gene3D" id="2.60.40.1120">
    <property type="entry name" value="Carboxypeptidase-like, regulatory domain"/>
    <property type="match status" value="1"/>
</dbReference>
<name>A0A840CXY9_9BACE</name>
<comment type="subcellular location">
    <subcellularLocation>
        <location evidence="1 11">Cell outer membrane</location>
        <topology evidence="1 11">Multi-pass membrane protein</topology>
    </subcellularLocation>
</comment>
<reference evidence="14" key="1">
    <citation type="submission" date="2020-08" db="EMBL/GenBank/DDBJ databases">
        <title>Genomic Encyclopedia of Type Strains, Phase IV (KMG-IV): sequencing the most valuable type-strain genomes for metagenomic binning, comparative biology and taxonomic classification.</title>
        <authorList>
            <person name="Goeker M."/>
        </authorList>
    </citation>
    <scope>NUCLEOTIDE SEQUENCE [LARGE SCALE GENOMIC DNA]</scope>
    <source>
        <strain evidence="14">DSM 105720</strain>
    </source>
</reference>
<keyword evidence="6" id="KW-0408">Iron</keyword>
<keyword evidence="10 11" id="KW-0998">Cell outer membrane</keyword>